<protein>
    <recommendedName>
        <fullName evidence="6">Pectinesterase inhibitor domain-containing protein</fullName>
    </recommendedName>
</protein>
<evidence type="ECO:0000313" key="7">
    <source>
        <dbReference type="EMBL" id="PPR88633.1"/>
    </source>
</evidence>
<organism evidence="7 8">
    <name type="scientific">Gossypium barbadense</name>
    <name type="common">Sea Island cotton</name>
    <name type="synonym">Hibiscus barbadensis</name>
    <dbReference type="NCBI Taxonomy" id="3634"/>
    <lineage>
        <taxon>Eukaryota</taxon>
        <taxon>Viridiplantae</taxon>
        <taxon>Streptophyta</taxon>
        <taxon>Embryophyta</taxon>
        <taxon>Tracheophyta</taxon>
        <taxon>Spermatophyta</taxon>
        <taxon>Magnoliopsida</taxon>
        <taxon>eudicotyledons</taxon>
        <taxon>Gunneridae</taxon>
        <taxon>Pentapetalae</taxon>
        <taxon>rosids</taxon>
        <taxon>malvids</taxon>
        <taxon>Malvales</taxon>
        <taxon>Malvaceae</taxon>
        <taxon>Malvoideae</taxon>
        <taxon>Gossypium</taxon>
    </lineage>
</organism>
<accession>A0A2P5WC21</accession>
<evidence type="ECO:0000256" key="1">
    <source>
        <dbReference type="ARBA" id="ARBA00022729"/>
    </source>
</evidence>
<evidence type="ECO:0000256" key="4">
    <source>
        <dbReference type="SAM" id="MobiDB-lite"/>
    </source>
</evidence>
<keyword evidence="1" id="KW-0732">Signal</keyword>
<dbReference type="EMBL" id="KZ668216">
    <property type="protein sequence ID" value="PPR88633.1"/>
    <property type="molecule type" value="Genomic_DNA"/>
</dbReference>
<dbReference type="PANTHER" id="PTHR36710:SF21">
    <property type="entry name" value="PECTINESTERASE INHIBITOR DOMAIN-CONTAINING PROTEIN"/>
    <property type="match status" value="1"/>
</dbReference>
<feature type="domain" description="Pectinesterase inhibitor" evidence="6">
    <location>
        <begin position="218"/>
        <end position="364"/>
    </location>
</feature>
<dbReference type="OrthoDB" id="770764at2759"/>
<feature type="compositionally biased region" description="Low complexity" evidence="4">
    <location>
        <begin position="13"/>
        <end position="22"/>
    </location>
</feature>
<keyword evidence="5" id="KW-0812">Transmembrane</keyword>
<dbReference type="AlphaFoldDB" id="A0A2P5WC21"/>
<sequence>MSTTSASVALAPSSSNTQSFSFSKPPGDQTFFILPNDVDPKLQSICGETDYPIECLTTTIPFLDENVAIIPVSILKVEIDAIHNKTKEAIDKAYEFSMNPSTSRLLPLCLKTCINNYNAILESKQRILDAISIGDANELSMELSHNMEHDSTFSFLNLQRLREKTMDMKHLIPIFVIFFFFMSTTSASVALAPSSSNTQSFSFSKPPGDQTFFILPNDVDPKLQSICGETDYPIECLTTTIPFLDENVAIIPVSILKVEIDAIHNKTKEAIDKAYEFSMNPSTSRLLPLCLKTCINNYNAILESKQRILDAISIGDANELSMELSHNMEHVFACEDEFKEAKIESPIVELNSLLVKIITNSLTIYVDMVKV</sequence>
<feature type="region of interest" description="Disordered" evidence="4">
    <location>
        <begin position="1"/>
        <end position="22"/>
    </location>
</feature>
<reference evidence="7 8" key="1">
    <citation type="submission" date="2015-01" db="EMBL/GenBank/DDBJ databases">
        <title>Genome of allotetraploid Gossypium barbadense reveals genomic plasticity and fiber elongation in cotton evolution.</title>
        <authorList>
            <person name="Chen X."/>
            <person name="Liu X."/>
            <person name="Zhao B."/>
            <person name="Zheng H."/>
            <person name="Hu Y."/>
            <person name="Lu G."/>
            <person name="Yang C."/>
            <person name="Chen J."/>
            <person name="Shan C."/>
            <person name="Zhang L."/>
            <person name="Zhou Y."/>
            <person name="Wang L."/>
            <person name="Guo W."/>
            <person name="Bai Y."/>
            <person name="Ruan J."/>
            <person name="Shangguan X."/>
            <person name="Mao Y."/>
            <person name="Jiang J."/>
            <person name="Zhu Y."/>
            <person name="Lei J."/>
            <person name="Kang H."/>
            <person name="Chen S."/>
            <person name="He X."/>
            <person name="Wang R."/>
            <person name="Wang Y."/>
            <person name="Chen J."/>
            <person name="Wang L."/>
            <person name="Yu S."/>
            <person name="Wang B."/>
            <person name="Wei J."/>
            <person name="Song S."/>
            <person name="Lu X."/>
            <person name="Gao Z."/>
            <person name="Gu W."/>
            <person name="Deng X."/>
            <person name="Ma D."/>
            <person name="Wang S."/>
            <person name="Liang W."/>
            <person name="Fang L."/>
            <person name="Cai C."/>
            <person name="Zhu X."/>
            <person name="Zhou B."/>
            <person name="Zhang Y."/>
            <person name="Chen Z."/>
            <person name="Xu S."/>
            <person name="Zhu R."/>
            <person name="Wang S."/>
            <person name="Zhang T."/>
            <person name="Zhao G."/>
        </authorList>
    </citation>
    <scope>NUCLEOTIDE SEQUENCE [LARGE SCALE GENOMIC DNA]</scope>
    <source>
        <strain evidence="8">cv. Xinhai21</strain>
        <tissue evidence="7">Leaf</tissue>
    </source>
</reference>
<keyword evidence="5" id="KW-0472">Membrane</keyword>
<dbReference type="Pfam" id="PF04043">
    <property type="entry name" value="PMEI"/>
    <property type="match status" value="1"/>
</dbReference>
<comment type="similarity">
    <text evidence="3">Belongs to the PMEI family.</text>
</comment>
<keyword evidence="2" id="KW-1015">Disulfide bond</keyword>
<dbReference type="SMART" id="SM00856">
    <property type="entry name" value="PMEI"/>
    <property type="match status" value="1"/>
</dbReference>
<dbReference type="NCBIfam" id="TIGR01614">
    <property type="entry name" value="PME_inhib"/>
    <property type="match status" value="1"/>
</dbReference>
<evidence type="ECO:0000256" key="3">
    <source>
        <dbReference type="ARBA" id="ARBA00038471"/>
    </source>
</evidence>
<dbReference type="PANTHER" id="PTHR36710">
    <property type="entry name" value="PECTINESTERASE INHIBITOR-LIKE"/>
    <property type="match status" value="1"/>
</dbReference>
<evidence type="ECO:0000256" key="5">
    <source>
        <dbReference type="SAM" id="Phobius"/>
    </source>
</evidence>
<feature type="transmembrane region" description="Helical" evidence="5">
    <location>
        <begin position="170"/>
        <end position="192"/>
    </location>
</feature>
<proteinExistence type="inferred from homology"/>
<gene>
    <name evidence="7" type="ORF">GOBAR_AA32049</name>
</gene>
<dbReference type="Gene3D" id="1.20.140.40">
    <property type="entry name" value="Invertase/pectin methylesterase inhibitor family protein"/>
    <property type="match status" value="2"/>
</dbReference>
<dbReference type="InterPro" id="IPR035513">
    <property type="entry name" value="Invertase/methylesterase_inhib"/>
</dbReference>
<evidence type="ECO:0000259" key="6">
    <source>
        <dbReference type="SMART" id="SM00856"/>
    </source>
</evidence>
<evidence type="ECO:0000256" key="2">
    <source>
        <dbReference type="ARBA" id="ARBA00023157"/>
    </source>
</evidence>
<dbReference type="InterPro" id="IPR052421">
    <property type="entry name" value="PCW_Enzyme_Inhibitor"/>
</dbReference>
<evidence type="ECO:0000313" key="8">
    <source>
        <dbReference type="Proteomes" id="UP000239757"/>
    </source>
</evidence>
<dbReference type="GO" id="GO:0004857">
    <property type="term" value="F:enzyme inhibitor activity"/>
    <property type="evidence" value="ECO:0007669"/>
    <property type="project" value="InterPro"/>
</dbReference>
<dbReference type="CDD" id="cd15800">
    <property type="entry name" value="PMEI-like_2"/>
    <property type="match status" value="2"/>
</dbReference>
<keyword evidence="5" id="KW-1133">Transmembrane helix</keyword>
<name>A0A2P5WC21_GOSBA</name>
<dbReference type="Proteomes" id="UP000239757">
    <property type="component" value="Unassembled WGS sequence"/>
</dbReference>
<dbReference type="SUPFAM" id="SSF101148">
    <property type="entry name" value="Plant invertase/pectin methylesterase inhibitor"/>
    <property type="match status" value="2"/>
</dbReference>
<dbReference type="InterPro" id="IPR006501">
    <property type="entry name" value="Pectinesterase_inhib_dom"/>
</dbReference>